<dbReference type="PANTHER" id="PTHR22926">
    <property type="entry name" value="PHOSPHO-N-ACETYLMURAMOYL-PENTAPEPTIDE-TRANSFERASE"/>
    <property type="match status" value="1"/>
</dbReference>
<dbReference type="GO" id="GO:0005886">
    <property type="term" value="C:plasma membrane"/>
    <property type="evidence" value="ECO:0007669"/>
    <property type="project" value="UniProtKB-SubCell"/>
</dbReference>
<sequence>MTPDSYLLVFALSFLGCVLATPIVTRLAVLAGAIDRPDQFRRIHKGATPRLGGLGLAVGLASGLVPLVLGGLMPDWPGLGAWADSLPWIGLAAGVVLSLGVVDDTIGVGPRAKLVVQGVAVLLLYAGGIRIESVEILGLELSLSLPMSFVLPGRGGEWLIDLPSVAITLLWFLGCMNIWNLIDGMDGLASGVGLLVAGTLMLVAVALANYGSALMGAALAGGLAGFLLYNWHPACIFLGDSGSLLIGMLIGVIGIQGSLKGTMAVSILLPILAMGLPISDTALAIFRRWVRNLPLTAADRRHVHHVLIGLGLNPRQAAAMLYSFTAFLCGVVLLGVAMRSDVLALILGSSGCSAFVLILYSRRNELAELRQDLASRMVRGGQERRAAKATWEAIQRVELAPDATRVLGILAETAEALGCTACRLAFRGQGIAAERLDLGRWPRDGVDLVSGPTANLRLFGAGDALLTVDLHLCDRSDLASDIAFRFLQRLSLASSERLGRLAADGALGRPAGSEPGEEDDAESRGGTLVLSPTPAGLASGWPEPAGAPGRSSRTPDTD</sequence>
<feature type="transmembrane region" description="Helical" evidence="9">
    <location>
        <begin position="158"/>
        <end position="181"/>
    </location>
</feature>
<dbReference type="Proteomes" id="UP000317835">
    <property type="component" value="Chromosome"/>
</dbReference>
<evidence type="ECO:0000256" key="2">
    <source>
        <dbReference type="ARBA" id="ARBA00022475"/>
    </source>
</evidence>
<dbReference type="PANTHER" id="PTHR22926:SF3">
    <property type="entry name" value="UNDECAPRENYL-PHOSPHATE ALPHA-N-ACETYLGLUCOSAMINYL 1-PHOSPHATE TRANSFERASE"/>
    <property type="match status" value="1"/>
</dbReference>
<evidence type="ECO:0000256" key="8">
    <source>
        <dbReference type="SAM" id="MobiDB-lite"/>
    </source>
</evidence>
<protein>
    <submittedName>
        <fullName evidence="10">WecA-like glycosyltransferase</fullName>
        <ecNumber evidence="10">2.7.8.33</ecNumber>
    </submittedName>
</protein>
<dbReference type="GO" id="GO:0036380">
    <property type="term" value="F:UDP-N-acetylglucosamine-undecaprenyl-phosphate N-acetylglucosaminephosphotransferase activity"/>
    <property type="evidence" value="ECO:0007669"/>
    <property type="project" value="UniProtKB-EC"/>
</dbReference>
<dbReference type="Pfam" id="PF00953">
    <property type="entry name" value="Glycos_transf_4"/>
    <property type="match status" value="1"/>
</dbReference>
<proteinExistence type="predicted"/>
<dbReference type="GO" id="GO:0009103">
    <property type="term" value="P:lipopolysaccharide biosynthetic process"/>
    <property type="evidence" value="ECO:0007669"/>
    <property type="project" value="TreeGrafter"/>
</dbReference>
<feature type="transmembrane region" description="Helical" evidence="9">
    <location>
        <begin position="85"/>
        <end position="102"/>
    </location>
</feature>
<dbReference type="RefSeq" id="WP_145268227.1">
    <property type="nucleotide sequence ID" value="NZ_CP036426.1"/>
</dbReference>
<keyword evidence="2" id="KW-1003">Cell membrane</keyword>
<evidence type="ECO:0000256" key="1">
    <source>
        <dbReference type="ARBA" id="ARBA00004651"/>
    </source>
</evidence>
<comment type="cofactor">
    <cofactor evidence="7">
        <name>Mg(2+)</name>
        <dbReference type="ChEBI" id="CHEBI:18420"/>
    </cofactor>
</comment>
<dbReference type="InterPro" id="IPR000715">
    <property type="entry name" value="Glycosyl_transferase_4"/>
</dbReference>
<keyword evidence="11" id="KW-1185">Reference proteome</keyword>
<dbReference type="PROSITE" id="PS01348">
    <property type="entry name" value="MRAY_2"/>
    <property type="match status" value="1"/>
</dbReference>
<dbReference type="GO" id="GO:0071555">
    <property type="term" value="P:cell wall organization"/>
    <property type="evidence" value="ECO:0007669"/>
    <property type="project" value="TreeGrafter"/>
</dbReference>
<evidence type="ECO:0000256" key="3">
    <source>
        <dbReference type="ARBA" id="ARBA00022679"/>
    </source>
</evidence>
<dbReference type="InterPro" id="IPR018480">
    <property type="entry name" value="PNAcMuramoyl-5peptid_Trfase_CS"/>
</dbReference>
<gene>
    <name evidence="10" type="ORF">ElP_16920</name>
</gene>
<evidence type="ECO:0000256" key="7">
    <source>
        <dbReference type="PIRSR" id="PIRSR600715-1"/>
    </source>
</evidence>
<dbReference type="EMBL" id="CP036426">
    <property type="protein sequence ID" value="QDV33813.1"/>
    <property type="molecule type" value="Genomic_DNA"/>
</dbReference>
<dbReference type="CDD" id="cd06853">
    <property type="entry name" value="GT_WecA_like"/>
    <property type="match status" value="1"/>
</dbReference>
<feature type="region of interest" description="Disordered" evidence="8">
    <location>
        <begin position="505"/>
        <end position="558"/>
    </location>
</feature>
<dbReference type="AlphaFoldDB" id="A0A518GZ26"/>
<evidence type="ECO:0000256" key="9">
    <source>
        <dbReference type="SAM" id="Phobius"/>
    </source>
</evidence>
<accession>A0A518GZ26</accession>
<keyword evidence="6 9" id="KW-0472">Membrane</keyword>
<keyword evidence="5 9" id="KW-1133">Transmembrane helix</keyword>
<feature type="transmembrane region" description="Helical" evidence="9">
    <location>
        <begin position="317"/>
        <end position="336"/>
    </location>
</feature>
<evidence type="ECO:0000256" key="4">
    <source>
        <dbReference type="ARBA" id="ARBA00022692"/>
    </source>
</evidence>
<evidence type="ECO:0000313" key="11">
    <source>
        <dbReference type="Proteomes" id="UP000317835"/>
    </source>
</evidence>
<dbReference type="GO" id="GO:0044038">
    <property type="term" value="P:cell wall macromolecule biosynthetic process"/>
    <property type="evidence" value="ECO:0007669"/>
    <property type="project" value="TreeGrafter"/>
</dbReference>
<evidence type="ECO:0000313" key="10">
    <source>
        <dbReference type="EMBL" id="QDV33813.1"/>
    </source>
</evidence>
<feature type="transmembrane region" description="Helical" evidence="9">
    <location>
        <begin position="6"/>
        <end position="30"/>
    </location>
</feature>
<reference evidence="10 11" key="1">
    <citation type="submission" date="2019-02" db="EMBL/GenBank/DDBJ databases">
        <title>Deep-cultivation of Planctomycetes and their phenomic and genomic characterization uncovers novel biology.</title>
        <authorList>
            <person name="Wiegand S."/>
            <person name="Jogler M."/>
            <person name="Boedeker C."/>
            <person name="Pinto D."/>
            <person name="Vollmers J."/>
            <person name="Rivas-Marin E."/>
            <person name="Kohn T."/>
            <person name="Peeters S.H."/>
            <person name="Heuer A."/>
            <person name="Rast P."/>
            <person name="Oberbeckmann S."/>
            <person name="Bunk B."/>
            <person name="Jeske O."/>
            <person name="Meyerdierks A."/>
            <person name="Storesund J.E."/>
            <person name="Kallscheuer N."/>
            <person name="Luecker S."/>
            <person name="Lage O.M."/>
            <person name="Pohl T."/>
            <person name="Merkel B.J."/>
            <person name="Hornburger P."/>
            <person name="Mueller R.-W."/>
            <person name="Bruemmer F."/>
            <person name="Labrenz M."/>
            <person name="Spormann A.M."/>
            <person name="Op den Camp H."/>
            <person name="Overmann J."/>
            <person name="Amann R."/>
            <person name="Jetten M.S.M."/>
            <person name="Mascher T."/>
            <person name="Medema M.H."/>
            <person name="Devos D.P."/>
            <person name="Kaster A.-K."/>
            <person name="Ovreas L."/>
            <person name="Rohde M."/>
            <person name="Galperin M.Y."/>
            <person name="Jogler C."/>
        </authorList>
    </citation>
    <scope>NUCLEOTIDE SEQUENCE [LARGE SCALE GENOMIC DNA]</scope>
    <source>
        <strain evidence="10 11">ElP</strain>
    </source>
</reference>
<feature type="transmembrane region" description="Helical" evidence="9">
    <location>
        <begin position="267"/>
        <end position="286"/>
    </location>
</feature>
<evidence type="ECO:0000256" key="6">
    <source>
        <dbReference type="ARBA" id="ARBA00023136"/>
    </source>
</evidence>
<feature type="transmembrane region" description="Helical" evidence="9">
    <location>
        <begin position="236"/>
        <end position="255"/>
    </location>
</feature>
<keyword evidence="3 10" id="KW-0808">Transferase</keyword>
<feature type="transmembrane region" description="Helical" evidence="9">
    <location>
        <begin position="188"/>
        <end position="207"/>
    </location>
</feature>
<feature type="binding site" evidence="7">
    <location>
        <position position="240"/>
    </location>
    <ligand>
        <name>Mg(2+)</name>
        <dbReference type="ChEBI" id="CHEBI:18420"/>
    </ligand>
</feature>
<keyword evidence="4 9" id="KW-0812">Transmembrane</keyword>
<feature type="transmembrane region" description="Helical" evidence="9">
    <location>
        <begin position="342"/>
        <end position="360"/>
    </location>
</feature>
<name>A0A518GZ26_9BACT</name>
<keyword evidence="7" id="KW-0460">Magnesium</keyword>
<dbReference type="OrthoDB" id="9783652at2"/>
<dbReference type="KEGG" id="tpla:ElP_16920"/>
<feature type="transmembrane region" description="Helical" evidence="9">
    <location>
        <begin position="51"/>
        <end position="73"/>
    </location>
</feature>
<evidence type="ECO:0000256" key="5">
    <source>
        <dbReference type="ARBA" id="ARBA00022989"/>
    </source>
</evidence>
<dbReference type="EC" id="2.7.8.33" evidence="10"/>
<organism evidence="10 11">
    <name type="scientific">Tautonia plasticadhaerens</name>
    <dbReference type="NCBI Taxonomy" id="2527974"/>
    <lineage>
        <taxon>Bacteria</taxon>
        <taxon>Pseudomonadati</taxon>
        <taxon>Planctomycetota</taxon>
        <taxon>Planctomycetia</taxon>
        <taxon>Isosphaerales</taxon>
        <taxon>Isosphaeraceae</taxon>
        <taxon>Tautonia</taxon>
    </lineage>
</organism>
<feature type="transmembrane region" description="Helical" evidence="9">
    <location>
        <begin position="114"/>
        <end position="138"/>
    </location>
</feature>
<dbReference type="GO" id="GO:0046872">
    <property type="term" value="F:metal ion binding"/>
    <property type="evidence" value="ECO:0007669"/>
    <property type="project" value="UniProtKB-KW"/>
</dbReference>
<keyword evidence="7" id="KW-0479">Metal-binding</keyword>
<feature type="binding site" evidence="7">
    <location>
        <position position="180"/>
    </location>
    <ligand>
        <name>Mg(2+)</name>
        <dbReference type="ChEBI" id="CHEBI:18420"/>
    </ligand>
</feature>
<comment type="subcellular location">
    <subcellularLocation>
        <location evidence="1">Cell membrane</location>
        <topology evidence="1">Multi-pass membrane protein</topology>
    </subcellularLocation>
</comment>